<dbReference type="KEGG" id="sind:105171289"/>
<dbReference type="GO" id="GO:0004781">
    <property type="term" value="F:sulfate adenylyltransferase (ATP) activity"/>
    <property type="evidence" value="ECO:0007669"/>
    <property type="project" value="UniProtKB-EC"/>
</dbReference>
<keyword evidence="4" id="KW-0150">Chloroplast</keyword>
<keyword evidence="16" id="KW-1185">Reference proteome</keyword>
<evidence type="ECO:0000256" key="11">
    <source>
        <dbReference type="ARBA" id="ARBA00037980"/>
    </source>
</evidence>
<dbReference type="InterPro" id="IPR002650">
    <property type="entry name" value="Sulphate_adenylyltransferase"/>
</dbReference>
<dbReference type="RefSeq" id="XP_011090653.1">
    <property type="nucleotide sequence ID" value="XM_011092351.2"/>
</dbReference>
<dbReference type="PANTHER" id="PTHR11055:SF41">
    <property type="entry name" value="SULFATE ADENYLYLTRANSFERASE"/>
    <property type="match status" value="1"/>
</dbReference>
<dbReference type="GO" id="GO:0004020">
    <property type="term" value="F:adenylylsulfate kinase activity"/>
    <property type="evidence" value="ECO:0007669"/>
    <property type="project" value="TreeGrafter"/>
</dbReference>
<dbReference type="Gene3D" id="3.10.400.10">
    <property type="entry name" value="Sulfate adenylyltransferase"/>
    <property type="match status" value="1"/>
</dbReference>
<evidence type="ECO:0000256" key="13">
    <source>
        <dbReference type="SAM" id="MobiDB-lite"/>
    </source>
</evidence>
<dbReference type="GeneID" id="105171289"/>
<evidence type="ECO:0000259" key="14">
    <source>
        <dbReference type="Pfam" id="PF01747"/>
    </source>
</evidence>
<dbReference type="InterPro" id="IPR024951">
    <property type="entry name" value="Sulfurylase_cat_dom"/>
</dbReference>
<evidence type="ECO:0000256" key="3">
    <source>
        <dbReference type="ARBA" id="ARBA00012391"/>
    </source>
</evidence>
<dbReference type="GO" id="GO:0000103">
    <property type="term" value="P:sulfate assimilation"/>
    <property type="evidence" value="ECO:0007669"/>
    <property type="project" value="InterPro"/>
</dbReference>
<organism evidence="16 17">
    <name type="scientific">Sesamum indicum</name>
    <name type="common">Oriental sesame</name>
    <name type="synonym">Sesamum orientale</name>
    <dbReference type="NCBI Taxonomy" id="4182"/>
    <lineage>
        <taxon>Eukaryota</taxon>
        <taxon>Viridiplantae</taxon>
        <taxon>Streptophyta</taxon>
        <taxon>Embryophyta</taxon>
        <taxon>Tracheophyta</taxon>
        <taxon>Spermatophyta</taxon>
        <taxon>Magnoliopsida</taxon>
        <taxon>eudicotyledons</taxon>
        <taxon>Gunneridae</taxon>
        <taxon>Pentapetalae</taxon>
        <taxon>asterids</taxon>
        <taxon>lamiids</taxon>
        <taxon>Lamiales</taxon>
        <taxon>Pedaliaceae</taxon>
        <taxon>Sesamum</taxon>
    </lineage>
</organism>
<evidence type="ECO:0000256" key="1">
    <source>
        <dbReference type="ARBA" id="ARBA00004229"/>
    </source>
</evidence>
<dbReference type="Pfam" id="PF01747">
    <property type="entry name" value="ATP-sulfurylase"/>
    <property type="match status" value="1"/>
</dbReference>
<gene>
    <name evidence="17" type="primary">LOC105171289</name>
</gene>
<evidence type="ECO:0000256" key="4">
    <source>
        <dbReference type="ARBA" id="ARBA00022528"/>
    </source>
</evidence>
<sequence length="464" mass="52123">MAAMASPYLKASTRHPHSFPKLLKTHPASSFNLRPLPTTRTRPATRISASLIDPDGGKLVELFVKESEKQSKLQQALSLPKIRLSKIDLQWVHVLSEGWASPLKGFMRESEFLQTLHFNSLRLEDGSVVNMSVPIVLAIDDAQKNRIGPFTSVALVDEKDDLVAILSKIEIYKHNKEERIARTWGTTAPGLPYVEEAITGAGNWLIGGDLEVINPIKYNDDLDRFRLSPAQLRDEFERRNTDAVFAFQLRNPVHNGHALLMTDTRRHLLELGYKNPVLLLHPLGGYTKADDVPLSWRMRQHEKVLEDGVLDPETTVVSIFPSPMHYAGPTEVQWHAKARINAGANFYIVGRDPAGMSHPIEKRDLYDADHGRKVLTMAPGLERLNILPFKVAAYDKSQGKMAFFDPSRAQDFLFISGTKMRTLAKNRENPPDGFMCPGGWKVLVEYYDSLAPAENERVPEPIPA</sequence>
<dbReference type="Pfam" id="PF14306">
    <property type="entry name" value="PUA_2"/>
    <property type="match status" value="1"/>
</dbReference>
<evidence type="ECO:0000256" key="6">
    <source>
        <dbReference type="ARBA" id="ARBA00022679"/>
    </source>
</evidence>
<evidence type="ECO:0000256" key="5">
    <source>
        <dbReference type="ARBA" id="ARBA00022640"/>
    </source>
</evidence>
<dbReference type="GO" id="GO:0009507">
    <property type="term" value="C:chloroplast"/>
    <property type="evidence" value="ECO:0007669"/>
    <property type="project" value="UniProtKB-SubCell"/>
</dbReference>
<dbReference type="PANTHER" id="PTHR11055">
    <property type="entry name" value="BIFUNCTIONAL 3'-PHOSPHOADENOSINE 5'-PHOSPHOSULFATE SYNTHASE"/>
    <property type="match status" value="1"/>
</dbReference>
<dbReference type="SUPFAM" id="SSF88697">
    <property type="entry name" value="PUA domain-like"/>
    <property type="match status" value="1"/>
</dbReference>
<dbReference type="AlphaFoldDB" id="A0A6I9U274"/>
<comment type="similarity">
    <text evidence="11">Belongs to the sulfate adenylyltransferase family.</text>
</comment>
<evidence type="ECO:0000256" key="2">
    <source>
        <dbReference type="ARBA" id="ARBA00005048"/>
    </source>
</evidence>
<comment type="catalytic activity">
    <reaction evidence="12">
        <text>sulfate + ATP + H(+) = adenosine 5'-phosphosulfate + diphosphate</text>
        <dbReference type="Rhea" id="RHEA:18133"/>
        <dbReference type="ChEBI" id="CHEBI:15378"/>
        <dbReference type="ChEBI" id="CHEBI:16189"/>
        <dbReference type="ChEBI" id="CHEBI:30616"/>
        <dbReference type="ChEBI" id="CHEBI:33019"/>
        <dbReference type="ChEBI" id="CHEBI:58243"/>
        <dbReference type="EC" id="2.7.7.4"/>
    </reaction>
</comment>
<evidence type="ECO:0000259" key="15">
    <source>
        <dbReference type="Pfam" id="PF14306"/>
    </source>
</evidence>
<dbReference type="Gene3D" id="3.40.50.620">
    <property type="entry name" value="HUPs"/>
    <property type="match status" value="1"/>
</dbReference>
<dbReference type="Gramene" id="SIN_1009972.t">
    <property type="protein sequence ID" value="SIN_1009972.t"/>
    <property type="gene ID" value="SIN_1009972"/>
</dbReference>
<dbReference type="OrthoDB" id="506431at2759"/>
<keyword evidence="7" id="KW-0548">Nucleotidyltransferase</keyword>
<protein>
    <recommendedName>
        <fullName evidence="3">sulfate adenylyltransferase</fullName>
        <ecNumber evidence="3">2.7.7.4</ecNumber>
    </recommendedName>
</protein>
<comment type="pathway">
    <text evidence="2">Sulfur metabolism; hydrogen sulfide biosynthesis; sulfite from sulfate: step 1/3.</text>
</comment>
<feature type="domain" description="Sulphate adenylyltransferase catalytic" evidence="14">
    <location>
        <begin position="224"/>
        <end position="446"/>
    </location>
</feature>
<dbReference type="FunCoup" id="A0A6I9U274">
    <property type="interactions" value="2504"/>
</dbReference>
<dbReference type="EC" id="2.7.7.4" evidence="3"/>
<keyword evidence="10" id="KW-0809">Transit peptide</keyword>
<evidence type="ECO:0000256" key="7">
    <source>
        <dbReference type="ARBA" id="ARBA00022695"/>
    </source>
</evidence>
<evidence type="ECO:0000256" key="8">
    <source>
        <dbReference type="ARBA" id="ARBA00022741"/>
    </source>
</evidence>
<keyword evidence="6" id="KW-0808">Transferase</keyword>
<evidence type="ECO:0000313" key="16">
    <source>
        <dbReference type="Proteomes" id="UP000504604"/>
    </source>
</evidence>
<comment type="subcellular location">
    <subcellularLocation>
        <location evidence="1">Plastid</location>
        <location evidence="1">Chloroplast</location>
    </subcellularLocation>
</comment>
<feature type="region of interest" description="Disordered" evidence="13">
    <location>
        <begin position="1"/>
        <end position="21"/>
    </location>
</feature>
<dbReference type="FunFam" id="3.10.400.10:FF:000002">
    <property type="entry name" value="ATP sulfurylase 2"/>
    <property type="match status" value="1"/>
</dbReference>
<keyword evidence="9" id="KW-0067">ATP-binding</keyword>
<keyword evidence="8" id="KW-0547">Nucleotide-binding</keyword>
<dbReference type="InterPro" id="IPR014729">
    <property type="entry name" value="Rossmann-like_a/b/a_fold"/>
</dbReference>
<dbReference type="FunFam" id="3.40.50.620:FF:000006">
    <property type="entry name" value="bifunctional 3'-phosphoadenosine 5'-phosphosulfate synthase 1"/>
    <property type="match status" value="1"/>
</dbReference>
<proteinExistence type="inferred from homology"/>
<name>A0A6I9U274_SESIN</name>
<dbReference type="InterPro" id="IPR015947">
    <property type="entry name" value="PUA-like_sf"/>
</dbReference>
<evidence type="ECO:0000313" key="17">
    <source>
        <dbReference type="RefSeq" id="XP_011090653.1"/>
    </source>
</evidence>
<reference evidence="17" key="1">
    <citation type="submission" date="2025-08" db="UniProtKB">
        <authorList>
            <consortium name="RefSeq"/>
        </authorList>
    </citation>
    <scope>IDENTIFICATION</scope>
</reference>
<dbReference type="Proteomes" id="UP000504604">
    <property type="component" value="Linkage group LG10"/>
</dbReference>
<dbReference type="InParanoid" id="A0A6I9U274"/>
<dbReference type="InterPro" id="IPR025980">
    <property type="entry name" value="ATP-Sase_PUA-like_dom"/>
</dbReference>
<dbReference type="NCBIfam" id="TIGR00339">
    <property type="entry name" value="sopT"/>
    <property type="match status" value="1"/>
</dbReference>
<keyword evidence="5" id="KW-0934">Plastid</keyword>
<feature type="domain" description="ATP-sulfurylase PUA-like" evidence="15">
    <location>
        <begin position="52"/>
        <end position="214"/>
    </location>
</feature>
<dbReference type="GO" id="GO:0005524">
    <property type="term" value="F:ATP binding"/>
    <property type="evidence" value="ECO:0007669"/>
    <property type="project" value="UniProtKB-KW"/>
</dbReference>
<dbReference type="SUPFAM" id="SSF52374">
    <property type="entry name" value="Nucleotidylyl transferase"/>
    <property type="match status" value="1"/>
</dbReference>
<dbReference type="CDD" id="cd00517">
    <property type="entry name" value="ATPS"/>
    <property type="match status" value="1"/>
</dbReference>
<evidence type="ECO:0000256" key="9">
    <source>
        <dbReference type="ARBA" id="ARBA00022840"/>
    </source>
</evidence>
<evidence type="ECO:0000256" key="12">
    <source>
        <dbReference type="ARBA" id="ARBA00049370"/>
    </source>
</evidence>
<accession>A0A6I9U274</accession>
<evidence type="ECO:0000256" key="10">
    <source>
        <dbReference type="ARBA" id="ARBA00022946"/>
    </source>
</evidence>